<protein>
    <submittedName>
        <fullName evidence="2">Methyltransferase domain-containing protein</fullName>
    </submittedName>
</protein>
<dbReference type="Pfam" id="PF08241">
    <property type="entry name" value="Methyltransf_11"/>
    <property type="match status" value="1"/>
</dbReference>
<sequence>MDAKKIFRLLVADAPYQPATNYWRAVELDVVARHGLPPGRTLDLGCGDGKLTRVLAWAVGNTQGRSWIGVDPDPAETALASNIELYDDVHTCGGDQIPEESGSFDVVLSNSVLEHIPDIEPVIAEVARVLRRGGRFVFTVPSSNFHSCLGGPLFGQITAAYRRRLDERCAHVRYWGLGDWAACLDKHGFDISAHVQYLNQKQTRRWERLSNMTGGLLYNLHGHRKRPIEIQRRLNMRRPSPSWLDRFAGRISHTALLGAELETRPEVGQHACLLLDAVRR</sequence>
<dbReference type="CDD" id="cd02440">
    <property type="entry name" value="AdoMet_MTases"/>
    <property type="match status" value="1"/>
</dbReference>
<dbReference type="PANTHER" id="PTHR42912">
    <property type="entry name" value="METHYLTRANSFERASE"/>
    <property type="match status" value="1"/>
</dbReference>
<accession>A0ABT6MPW1</accession>
<dbReference type="EMBL" id="JARYGX010000010">
    <property type="protein sequence ID" value="MDH7452390.1"/>
    <property type="molecule type" value="Genomic_DNA"/>
</dbReference>
<dbReference type="Proteomes" id="UP001160550">
    <property type="component" value="Unassembled WGS sequence"/>
</dbReference>
<keyword evidence="2" id="KW-0489">Methyltransferase</keyword>
<dbReference type="InterPro" id="IPR050508">
    <property type="entry name" value="Methyltransf_Superfamily"/>
</dbReference>
<feature type="domain" description="Methyltransferase type 11" evidence="1">
    <location>
        <begin position="42"/>
        <end position="138"/>
    </location>
</feature>
<keyword evidence="3" id="KW-1185">Reference proteome</keyword>
<dbReference type="Gene3D" id="3.40.50.150">
    <property type="entry name" value="Vaccinia Virus protein VP39"/>
    <property type="match status" value="1"/>
</dbReference>
<dbReference type="RefSeq" id="WP_280941592.1">
    <property type="nucleotide sequence ID" value="NZ_JARYGX010000010.1"/>
</dbReference>
<dbReference type="InterPro" id="IPR013216">
    <property type="entry name" value="Methyltransf_11"/>
</dbReference>
<dbReference type="SUPFAM" id="SSF53335">
    <property type="entry name" value="S-adenosyl-L-methionine-dependent methyltransferases"/>
    <property type="match status" value="1"/>
</dbReference>
<evidence type="ECO:0000313" key="2">
    <source>
        <dbReference type="EMBL" id="MDH7452390.1"/>
    </source>
</evidence>
<proteinExistence type="predicted"/>
<name>A0ABT6MPW1_9GAMM</name>
<dbReference type="GO" id="GO:0008168">
    <property type="term" value="F:methyltransferase activity"/>
    <property type="evidence" value="ECO:0007669"/>
    <property type="project" value="UniProtKB-KW"/>
</dbReference>
<gene>
    <name evidence="2" type="ORF">QF205_04725</name>
</gene>
<evidence type="ECO:0000259" key="1">
    <source>
        <dbReference type="Pfam" id="PF08241"/>
    </source>
</evidence>
<keyword evidence="2" id="KW-0808">Transferase</keyword>
<evidence type="ECO:0000313" key="3">
    <source>
        <dbReference type="Proteomes" id="UP001160550"/>
    </source>
</evidence>
<organism evidence="2 3">
    <name type="scientific">Luteimonas composti</name>
    <dbReference type="NCBI Taxonomy" id="398257"/>
    <lineage>
        <taxon>Bacteria</taxon>
        <taxon>Pseudomonadati</taxon>
        <taxon>Pseudomonadota</taxon>
        <taxon>Gammaproteobacteria</taxon>
        <taxon>Lysobacterales</taxon>
        <taxon>Lysobacteraceae</taxon>
        <taxon>Luteimonas</taxon>
    </lineage>
</organism>
<dbReference type="PANTHER" id="PTHR42912:SF93">
    <property type="entry name" value="N6-ADENOSINE-METHYLTRANSFERASE TMT1A"/>
    <property type="match status" value="1"/>
</dbReference>
<reference evidence="2" key="2">
    <citation type="submission" date="2023-04" db="EMBL/GenBank/DDBJ databases">
        <authorList>
            <person name="Sun J.-Q."/>
        </authorList>
    </citation>
    <scope>NUCLEOTIDE SEQUENCE</scope>
    <source>
        <strain evidence="2">CC-YY355</strain>
    </source>
</reference>
<dbReference type="InterPro" id="IPR029063">
    <property type="entry name" value="SAM-dependent_MTases_sf"/>
</dbReference>
<reference evidence="2" key="1">
    <citation type="journal article" date="2007" name="Int. J. Syst. Evol. Microbiol.">
        <title>Luteimonas composti sp. nov., a moderately thermophilic bacterium isolated from food waste.</title>
        <authorList>
            <person name="Young C.C."/>
            <person name="Kampfer P."/>
            <person name="Chen W.M."/>
            <person name="Yen W.S."/>
            <person name="Arun A.B."/>
            <person name="Lai W.A."/>
            <person name="Shen F.T."/>
            <person name="Rekha P.D."/>
            <person name="Lin K.Y."/>
            <person name="Chou J.H."/>
        </authorList>
    </citation>
    <scope>NUCLEOTIDE SEQUENCE</scope>
    <source>
        <strain evidence="2">CC-YY355</strain>
    </source>
</reference>
<comment type="caution">
    <text evidence="2">The sequence shown here is derived from an EMBL/GenBank/DDBJ whole genome shotgun (WGS) entry which is preliminary data.</text>
</comment>
<dbReference type="GO" id="GO:0032259">
    <property type="term" value="P:methylation"/>
    <property type="evidence" value="ECO:0007669"/>
    <property type="project" value="UniProtKB-KW"/>
</dbReference>